<comment type="caution">
    <text evidence="6">The sequence shown here is derived from an EMBL/GenBank/DDBJ whole genome shotgun (WGS) entry which is preliminary data.</text>
</comment>
<evidence type="ECO:0000313" key="6">
    <source>
        <dbReference type="EMBL" id="CAG9315175.1"/>
    </source>
</evidence>
<reference evidence="6" key="1">
    <citation type="submission" date="2021-09" db="EMBL/GenBank/DDBJ databases">
        <authorList>
            <consortium name="AG Swart"/>
            <person name="Singh M."/>
            <person name="Singh A."/>
            <person name="Seah K."/>
            <person name="Emmerich C."/>
        </authorList>
    </citation>
    <scope>NUCLEOTIDE SEQUENCE</scope>
    <source>
        <strain evidence="6">ATCC30299</strain>
    </source>
</reference>
<dbReference type="Pfam" id="PF25390">
    <property type="entry name" value="WD40_RLD"/>
    <property type="match status" value="1"/>
</dbReference>
<feature type="compositionally biased region" description="Polar residues" evidence="4">
    <location>
        <begin position="916"/>
        <end position="925"/>
    </location>
</feature>
<dbReference type="EMBL" id="CAJZBQ010000013">
    <property type="protein sequence ID" value="CAG9315175.1"/>
    <property type="molecule type" value="Genomic_DNA"/>
</dbReference>
<feature type="repeat" description="RCC1" evidence="2">
    <location>
        <begin position="58"/>
        <end position="111"/>
    </location>
</feature>
<dbReference type="PROSITE" id="PS00626">
    <property type="entry name" value="RCC1_2"/>
    <property type="match status" value="1"/>
</dbReference>
<evidence type="ECO:0000313" key="7">
    <source>
        <dbReference type="Proteomes" id="UP001162131"/>
    </source>
</evidence>
<name>A0AAU9ITV4_9CILI</name>
<feature type="repeat" description="RCC1" evidence="2">
    <location>
        <begin position="269"/>
        <end position="310"/>
    </location>
</feature>
<evidence type="ECO:0000256" key="2">
    <source>
        <dbReference type="PROSITE-ProRule" id="PRU00235"/>
    </source>
</evidence>
<proteinExistence type="predicted"/>
<accession>A0AAU9ITV4</accession>
<gene>
    <name evidence="6" type="ORF">BSTOLATCC_MIC12949</name>
</gene>
<dbReference type="Gene3D" id="2.130.10.30">
    <property type="entry name" value="Regulator of chromosome condensation 1/beta-lactamase-inhibitor protein II"/>
    <property type="match status" value="2"/>
</dbReference>
<feature type="coiled-coil region" evidence="3">
    <location>
        <begin position="541"/>
        <end position="663"/>
    </location>
</feature>
<evidence type="ECO:0000256" key="4">
    <source>
        <dbReference type="SAM" id="MobiDB-lite"/>
    </source>
</evidence>
<dbReference type="PRINTS" id="PR00633">
    <property type="entry name" value="RCCNDNSATION"/>
</dbReference>
<keyword evidence="7" id="KW-1185">Reference proteome</keyword>
<feature type="compositionally biased region" description="Polar residues" evidence="4">
    <location>
        <begin position="1003"/>
        <end position="1017"/>
    </location>
</feature>
<evidence type="ECO:0000256" key="3">
    <source>
        <dbReference type="SAM" id="Coils"/>
    </source>
</evidence>
<dbReference type="PANTHER" id="PTHR22870">
    <property type="entry name" value="REGULATOR OF CHROMOSOME CONDENSATION"/>
    <property type="match status" value="1"/>
</dbReference>
<dbReference type="InterPro" id="IPR058923">
    <property type="entry name" value="RCC1-like_dom"/>
</dbReference>
<feature type="coiled-coil region" evidence="3">
    <location>
        <begin position="725"/>
        <end position="780"/>
    </location>
</feature>
<dbReference type="Proteomes" id="UP001162131">
    <property type="component" value="Unassembled WGS sequence"/>
</dbReference>
<feature type="region of interest" description="Disordered" evidence="4">
    <location>
        <begin position="363"/>
        <end position="428"/>
    </location>
</feature>
<dbReference type="InterPro" id="IPR000408">
    <property type="entry name" value="Reg_chr_condens"/>
</dbReference>
<evidence type="ECO:0000259" key="5">
    <source>
        <dbReference type="Pfam" id="PF25390"/>
    </source>
</evidence>
<feature type="repeat" description="RCC1" evidence="2">
    <location>
        <begin position="112"/>
        <end position="163"/>
    </location>
</feature>
<sequence length="1046" mass="118470">MEEYTEVFAWGGDHFGQLGLGTKQASKTYPVPRFCSFNVLIKDISCSEQHSCFITQSGHVFTMGSNSEGRLGIGDQSVKQCPSPCLVEYLSLYRASSVSCGWGHTVVITEEGYAFSWGVGEFGALGNGTSDTQWSPVKVKIPDFIRCKKVSCGSRHTAILGDDGYESGILFLFGAGEAGQLGTGRREREMLPIRIQSNEEILQVSCGVFHTGFITKSGSVYMMGGNSFGQLGLGNKKSVSIPKQVQNLDGIFISKIACGNHTAVLSDKGQVYVWGTGIFGEFLVPQRFSFANPIRDIGVGGCFGMAIDNNFSVYAWGSNSNGELGTGDYETRVKPVPIIGLQGKQVKFISCGSNSCLALGSDITKGRSSQPKSRENTPLKTKTPQKNSEIKEAKSVQKPSYLKRRLSAEQSNKKHLKRNGSFGSGDKLEKLKNEIKSPWRYDGKSAPISVNKSFSYIPHNNHEVETEIFSKNNQIDELNLRLDQVMREYRANRAELQAVSEAYAELKASSQHMQIEIDEKMRLKDDQSYQQSRLLEISAINQELARDMSILKKNLEEANHTNYLSSTENKSLKEENMRLKRSLDEFIHQSKLENQKLDNLFVKEKESVILENRDLKAQLEEEKIRRKQIERDFEAANSHRRRLDDLLNISQNKLEEVQNLSQNSFDALQEEIRQGKLKNDQKDSLIAQLQYKLEEIQKLSQSSFNSLQEEIHKGKIQIDQKDSLIAQLQYNSDNFSQENERLRLEIEEYKNLLDNKSVENENIQNELKEARYQQSILQENLKEKESINLAISADIESIGKDLSDKIAESKYLKSSFDDMKYEIEKLHQQLEEKNALLDQVTKIGEDWKNHYNQSEFDKNKLSEELADLQMKNQQLFDNLQKELAQRAKEYKERAITLLNTPMRSIPLSPYGKPSPASKSPRNRSPSIHDIESLPHFKEDYSPTSPSKSPSRKELQKEHQDRLASTASRLMESTEVESPLRHLRVSSPSRRSPERPSPFKSKENTSATFRSLQSTPSKTDVKAKIAALMESRARIERQMQDLNSENI</sequence>
<organism evidence="6 7">
    <name type="scientific">Blepharisma stoltei</name>
    <dbReference type="NCBI Taxonomy" id="1481888"/>
    <lineage>
        <taxon>Eukaryota</taxon>
        <taxon>Sar</taxon>
        <taxon>Alveolata</taxon>
        <taxon>Ciliophora</taxon>
        <taxon>Postciliodesmatophora</taxon>
        <taxon>Heterotrichea</taxon>
        <taxon>Heterotrichida</taxon>
        <taxon>Blepharismidae</taxon>
        <taxon>Blepharisma</taxon>
    </lineage>
</organism>
<protein>
    <recommendedName>
        <fullName evidence="5">RCC1-like domain-containing protein</fullName>
    </recommendedName>
</protein>
<dbReference type="AlphaFoldDB" id="A0AAU9ITV4"/>
<feature type="repeat" description="RCC1" evidence="2">
    <location>
        <begin position="5"/>
        <end position="57"/>
    </location>
</feature>
<feature type="compositionally biased region" description="Basic and acidic residues" evidence="4">
    <location>
        <begin position="926"/>
        <end position="940"/>
    </location>
</feature>
<feature type="coiled-coil region" evidence="3">
    <location>
        <begin position="816"/>
        <end position="885"/>
    </location>
</feature>
<feature type="repeat" description="RCC1" evidence="2">
    <location>
        <begin position="311"/>
        <end position="362"/>
    </location>
</feature>
<feature type="compositionally biased region" description="Polar residues" evidence="4">
    <location>
        <begin position="378"/>
        <end position="387"/>
    </location>
</feature>
<keyword evidence="3" id="KW-0175">Coiled coil</keyword>
<feature type="domain" description="RCC1-like" evidence="5">
    <location>
        <begin position="6"/>
        <end position="358"/>
    </location>
</feature>
<feature type="repeat" description="RCC1" evidence="2">
    <location>
        <begin position="218"/>
        <end position="269"/>
    </location>
</feature>
<feature type="region of interest" description="Disordered" evidence="4">
    <location>
        <begin position="903"/>
        <end position="1020"/>
    </location>
</feature>
<dbReference type="InterPro" id="IPR051210">
    <property type="entry name" value="Ub_ligase/GEF_domain"/>
</dbReference>
<feature type="compositionally biased region" description="Basic and acidic residues" evidence="4">
    <location>
        <begin position="950"/>
        <end position="961"/>
    </location>
</feature>
<evidence type="ECO:0000256" key="1">
    <source>
        <dbReference type="ARBA" id="ARBA00022737"/>
    </source>
</evidence>
<dbReference type="PANTHER" id="PTHR22870:SF408">
    <property type="entry name" value="OS09G0560450 PROTEIN"/>
    <property type="match status" value="1"/>
</dbReference>
<feature type="coiled-coil region" evidence="3">
    <location>
        <begin position="468"/>
        <end position="495"/>
    </location>
</feature>
<dbReference type="InterPro" id="IPR009091">
    <property type="entry name" value="RCC1/BLIP-II"/>
</dbReference>
<keyword evidence="1" id="KW-0677">Repeat</keyword>
<feature type="repeat" description="RCC1" evidence="2">
    <location>
        <begin position="168"/>
        <end position="217"/>
    </location>
</feature>
<dbReference type="SUPFAM" id="SSF50985">
    <property type="entry name" value="RCC1/BLIP-II"/>
    <property type="match status" value="1"/>
</dbReference>
<dbReference type="PROSITE" id="PS50012">
    <property type="entry name" value="RCC1_3"/>
    <property type="match status" value="7"/>
</dbReference>